<dbReference type="InterPro" id="IPR016024">
    <property type="entry name" value="ARM-type_fold"/>
</dbReference>
<keyword evidence="5" id="KW-0131">Cell cycle</keyword>
<evidence type="ECO:0000256" key="2">
    <source>
        <dbReference type="ARBA" id="ARBA00008384"/>
    </source>
</evidence>
<organism evidence="8 9">
    <name type="scientific">Eleutherodactylus coqui</name>
    <name type="common">Puerto Rican coqui</name>
    <dbReference type="NCBI Taxonomy" id="57060"/>
    <lineage>
        <taxon>Eukaryota</taxon>
        <taxon>Metazoa</taxon>
        <taxon>Chordata</taxon>
        <taxon>Craniata</taxon>
        <taxon>Vertebrata</taxon>
        <taxon>Euteleostomi</taxon>
        <taxon>Amphibia</taxon>
        <taxon>Batrachia</taxon>
        <taxon>Anura</taxon>
        <taxon>Neobatrachia</taxon>
        <taxon>Hyloidea</taxon>
        <taxon>Eleutherodactylidae</taxon>
        <taxon>Eleutherodactylinae</taxon>
        <taxon>Eleutherodactylus</taxon>
        <taxon>Eleutherodactylus</taxon>
    </lineage>
</organism>
<gene>
    <name evidence="8" type="ORF">GDO78_006573</name>
</gene>
<evidence type="ECO:0000313" key="9">
    <source>
        <dbReference type="Proteomes" id="UP000770717"/>
    </source>
</evidence>
<dbReference type="Proteomes" id="UP000770717">
    <property type="component" value="Unassembled WGS sequence"/>
</dbReference>
<dbReference type="InterPro" id="IPR011989">
    <property type="entry name" value="ARM-like"/>
</dbReference>
<evidence type="ECO:0000256" key="5">
    <source>
        <dbReference type="ARBA" id="ARBA00023306"/>
    </source>
</evidence>
<dbReference type="AlphaFoldDB" id="A0A8J6KJX5"/>
<dbReference type="EMBL" id="WNTK01000002">
    <property type="protein sequence ID" value="KAG9491269.1"/>
    <property type="molecule type" value="Genomic_DNA"/>
</dbReference>
<evidence type="ECO:0000313" key="8">
    <source>
        <dbReference type="EMBL" id="KAG9491269.1"/>
    </source>
</evidence>
<dbReference type="SUPFAM" id="SSF48371">
    <property type="entry name" value="ARM repeat"/>
    <property type="match status" value="1"/>
</dbReference>
<dbReference type="GO" id="GO:0031175">
    <property type="term" value="P:neuron projection development"/>
    <property type="evidence" value="ECO:0007669"/>
    <property type="project" value="TreeGrafter"/>
</dbReference>
<protein>
    <recommendedName>
        <fullName evidence="3">Ataxin-10</fullName>
    </recommendedName>
</protein>
<dbReference type="GO" id="GO:0030496">
    <property type="term" value="C:midbody"/>
    <property type="evidence" value="ECO:0007669"/>
    <property type="project" value="UniProtKB-SubCell"/>
</dbReference>
<comment type="similarity">
    <text evidence="2">Belongs to the ataxin-10 family.</text>
</comment>
<proteinExistence type="inferred from homology"/>
<evidence type="ECO:0000256" key="1">
    <source>
        <dbReference type="ARBA" id="ARBA00004214"/>
    </source>
</evidence>
<comment type="function">
    <text evidence="6">May play a role in the regulation of cytokinesis. May play a role in signaling by stimulating protein glycosylation. Induces neuritogenesis by activating the Ras-MAP kinase pathway and is necessary for the survival of cerebellar neurons. Does not appear to play a major role in ciliogenesis.</text>
</comment>
<evidence type="ECO:0000256" key="6">
    <source>
        <dbReference type="ARBA" id="ARBA00045173"/>
    </source>
</evidence>
<dbReference type="Pfam" id="PF09759">
    <property type="entry name" value="Atx10homo_assoc"/>
    <property type="match status" value="1"/>
</dbReference>
<dbReference type="InterPro" id="IPR051374">
    <property type="entry name" value="Ataxin-10/CTR86_families"/>
</dbReference>
<comment type="subcellular location">
    <subcellularLocation>
        <location evidence="1">Midbody</location>
    </subcellularLocation>
</comment>
<comment type="caution">
    <text evidence="8">The sequence shown here is derived from an EMBL/GenBank/DDBJ whole genome shotgun (WGS) entry which is preliminary data.</text>
</comment>
<keyword evidence="4" id="KW-0132">Cell division</keyword>
<dbReference type="OrthoDB" id="379794at2759"/>
<accession>A0A8J6KJX5</accession>
<evidence type="ECO:0000256" key="3">
    <source>
        <dbReference type="ARBA" id="ARBA00018804"/>
    </source>
</evidence>
<reference evidence="8" key="1">
    <citation type="thesis" date="2020" institute="ProQuest LLC" country="789 East Eisenhower Parkway, Ann Arbor, MI, USA">
        <title>Comparative Genomics and Chromosome Evolution.</title>
        <authorList>
            <person name="Mudd A.B."/>
        </authorList>
    </citation>
    <scope>NUCLEOTIDE SEQUENCE</scope>
    <source>
        <strain evidence="8">HN-11 Male</strain>
        <tissue evidence="8">Kidney and liver</tissue>
    </source>
</reference>
<dbReference type="GO" id="GO:0005829">
    <property type="term" value="C:cytosol"/>
    <property type="evidence" value="ECO:0007669"/>
    <property type="project" value="TreeGrafter"/>
</dbReference>
<dbReference type="PANTHER" id="PTHR13255:SF0">
    <property type="entry name" value="ATAXIN-10"/>
    <property type="match status" value="1"/>
</dbReference>
<name>A0A8J6KJX5_ELECQ</name>
<evidence type="ECO:0000259" key="7">
    <source>
        <dbReference type="Pfam" id="PF09759"/>
    </source>
</evidence>
<keyword evidence="9" id="KW-1185">Reference proteome</keyword>
<dbReference type="InterPro" id="IPR019156">
    <property type="entry name" value="Ataxin-10_domain"/>
</dbReference>
<dbReference type="Gene3D" id="1.25.10.10">
    <property type="entry name" value="Leucine-rich Repeat Variant"/>
    <property type="match status" value="1"/>
</dbReference>
<sequence>MAHTFRCGLQFLGNVAAGSQASQNSIWKHAFPHLFLNCLAHEDDKVAAYGSMVLYTCLDEDKMADLLDPANLNVALGVITAYRKRSDAEWLHLIVTERFFRCPELVNKMYTSQSHADRLTLLELILSKISEKSLFTEVEMTSMRQIAEFISDCFQKECRAVLKLAAPEDSEEETITCPMNGLCVPSPSSIDTLRLTHLAGKQSKNVFTSTHSMSLGSDLTHAAVGFKAHLIRLIANLCYKNKENQDKIYQLDGIPLILDNCSIDDNNPFLNQWAIYAIRNLTEHNEKNQELIAGMQHQGLADTSLLESMGLHVEERDGRLLLKSVKKK</sequence>
<dbReference type="GO" id="GO:0051301">
    <property type="term" value="P:cell division"/>
    <property type="evidence" value="ECO:0007669"/>
    <property type="project" value="UniProtKB-KW"/>
</dbReference>
<dbReference type="PANTHER" id="PTHR13255">
    <property type="entry name" value="ATAXIN-10"/>
    <property type="match status" value="1"/>
</dbReference>
<feature type="domain" description="Ataxin-10" evidence="7">
    <location>
        <begin position="226"/>
        <end position="322"/>
    </location>
</feature>
<evidence type="ECO:0000256" key="4">
    <source>
        <dbReference type="ARBA" id="ARBA00022618"/>
    </source>
</evidence>